<dbReference type="RefSeq" id="WP_324717208.1">
    <property type="nucleotide sequence ID" value="NZ_CP141615.1"/>
</dbReference>
<evidence type="ECO:0000259" key="1">
    <source>
        <dbReference type="Pfam" id="PF08241"/>
    </source>
</evidence>
<dbReference type="InterPro" id="IPR013216">
    <property type="entry name" value="Methyltransf_11"/>
</dbReference>
<keyword evidence="2" id="KW-0489">Methyltransferase</keyword>
<dbReference type="Gene3D" id="3.40.50.150">
    <property type="entry name" value="Vaccinia Virus protein VP39"/>
    <property type="match status" value="1"/>
</dbReference>
<dbReference type="InterPro" id="IPR029063">
    <property type="entry name" value="SAM-dependent_MTases_sf"/>
</dbReference>
<dbReference type="CDD" id="cd02440">
    <property type="entry name" value="AdoMet_MTases"/>
    <property type="match status" value="1"/>
</dbReference>
<dbReference type="Proteomes" id="UP001332192">
    <property type="component" value="Chromosome"/>
</dbReference>
<sequence length="240" mass="26488">MSERHLPAPPAASRPARPWYTRPELVERYESWYEGPTGIRMDRQEKAVLRRMLDEAGWLGPRARLLEVGAGTGHFTRWLKGLAGRVVGVDLSPLMLRKARELGTTGLVGGDAARLPFASGSFDAAVLVACFEYMPHPVRVLQEVARVARRGLVLGLMNRRSVAGVRRRLQVALGRNDFFEGAHLYTLAEIRRLAREAFGGHARLAWRFTLYPPGVPVASSPVGGGSFLAVRVELPGSSRR</sequence>
<dbReference type="GO" id="GO:0008168">
    <property type="term" value="F:methyltransferase activity"/>
    <property type="evidence" value="ECO:0007669"/>
    <property type="project" value="UniProtKB-KW"/>
</dbReference>
<protein>
    <submittedName>
        <fullName evidence="2">Class I SAM-dependent methyltransferase</fullName>
    </submittedName>
</protein>
<evidence type="ECO:0000313" key="2">
    <source>
        <dbReference type="EMBL" id="WRP17937.1"/>
    </source>
</evidence>
<dbReference type="Pfam" id="PF08241">
    <property type="entry name" value="Methyltransf_11"/>
    <property type="match status" value="1"/>
</dbReference>
<organism evidence="2 3">
    <name type="scientific">Carboxydichorda subterranea</name>
    <dbReference type="NCBI Taxonomy" id="3109565"/>
    <lineage>
        <taxon>Bacteria</taxon>
        <taxon>Bacillati</taxon>
        <taxon>Bacillota</taxon>
        <taxon>Limnochordia</taxon>
        <taxon>Limnochordales</taxon>
        <taxon>Geochordaceae</taxon>
        <taxon>Carboxydichorda</taxon>
    </lineage>
</organism>
<dbReference type="InterPro" id="IPR050508">
    <property type="entry name" value="Methyltransf_Superfamily"/>
</dbReference>
<dbReference type="SUPFAM" id="SSF53335">
    <property type="entry name" value="S-adenosyl-L-methionine-dependent methyltransferases"/>
    <property type="match status" value="1"/>
</dbReference>
<dbReference type="GO" id="GO:0032259">
    <property type="term" value="P:methylation"/>
    <property type="evidence" value="ECO:0007669"/>
    <property type="project" value="UniProtKB-KW"/>
</dbReference>
<keyword evidence="3" id="KW-1185">Reference proteome</keyword>
<feature type="domain" description="Methyltransferase type 11" evidence="1">
    <location>
        <begin position="66"/>
        <end position="151"/>
    </location>
</feature>
<reference evidence="2 3" key="1">
    <citation type="journal article" date="2024" name="Front. Microbiol.">
        <title>Novel thermophilic genera Geochorda gen. nov. and Carboxydochorda gen. nov. from the deep terrestrial subsurface reveal the ecophysiological diversity in the class Limnochordia.</title>
        <authorList>
            <person name="Karnachuk O.V."/>
            <person name="Lukina A.P."/>
            <person name="Avakyan M.R."/>
            <person name="Kadnikov V.V."/>
            <person name="Begmatov S."/>
            <person name="Beletsky A.V."/>
            <person name="Vlasova K.G."/>
            <person name="Novikov A.A."/>
            <person name="Shcherbakova V.A."/>
            <person name="Mardanov A.V."/>
            <person name="Ravin N.V."/>
        </authorList>
    </citation>
    <scope>NUCLEOTIDE SEQUENCE [LARGE SCALE GENOMIC DNA]</scope>
    <source>
        <strain evidence="2 3">L945</strain>
    </source>
</reference>
<name>A0ABZ1BYR1_9FIRM</name>
<keyword evidence="2" id="KW-0808">Transferase</keyword>
<accession>A0ABZ1BYR1</accession>
<proteinExistence type="predicted"/>
<dbReference type="PANTHER" id="PTHR42912">
    <property type="entry name" value="METHYLTRANSFERASE"/>
    <property type="match status" value="1"/>
</dbReference>
<dbReference type="EMBL" id="CP141615">
    <property type="protein sequence ID" value="WRP17937.1"/>
    <property type="molecule type" value="Genomic_DNA"/>
</dbReference>
<gene>
    <name evidence="2" type="ORF">U7230_02685</name>
</gene>
<evidence type="ECO:0000313" key="3">
    <source>
        <dbReference type="Proteomes" id="UP001332192"/>
    </source>
</evidence>